<dbReference type="AlphaFoldDB" id="A0A2H4SEH5"/>
<organism evidence="1 2">
    <name type="scientific">Cordyceps militaris</name>
    <name type="common">Caterpillar fungus</name>
    <name type="synonym">Clavaria militaris</name>
    <dbReference type="NCBI Taxonomy" id="73501"/>
    <lineage>
        <taxon>Eukaryota</taxon>
        <taxon>Fungi</taxon>
        <taxon>Dikarya</taxon>
        <taxon>Ascomycota</taxon>
        <taxon>Pezizomycotina</taxon>
        <taxon>Sordariomycetes</taxon>
        <taxon>Hypocreomycetidae</taxon>
        <taxon>Hypocreales</taxon>
        <taxon>Cordycipitaceae</taxon>
        <taxon>Cordyceps</taxon>
    </lineage>
</organism>
<gene>
    <name evidence="1" type="ORF">A9K55_008148</name>
</gene>
<sequence>MSWILTPWSRPPNMPPPLHSSIQCHDARMKHSARTPLEPTCIMRSEWAEVGLHNDDKDVSQVLPEKNPAYLKDEHGLCPRSIKPVVVPQVIMERWYSEVVQNS</sequence>
<name>A0A2H4SEH5_CORMI</name>
<accession>A0A2H4SEH5</accession>
<reference evidence="1 2" key="1">
    <citation type="journal article" date="2017" name="BMC Genomics">
        <title>Chromosome level assembly and secondary metabolite potential of the parasitic fungus Cordyceps militaris.</title>
        <authorList>
            <person name="Kramer G.J."/>
            <person name="Nodwell J.R."/>
        </authorList>
    </citation>
    <scope>NUCLEOTIDE SEQUENCE [LARGE SCALE GENOMIC DNA]</scope>
    <source>
        <strain evidence="1 2">ATCC 34164</strain>
    </source>
</reference>
<proteinExistence type="predicted"/>
<dbReference type="EMBL" id="CP023324">
    <property type="protein sequence ID" value="ATY61487.1"/>
    <property type="molecule type" value="Genomic_DNA"/>
</dbReference>
<protein>
    <submittedName>
        <fullName evidence="1">Uncharacterized protein</fullName>
    </submittedName>
</protein>
<dbReference type="VEuPathDB" id="FungiDB:CCM_06757"/>
<evidence type="ECO:0000313" key="1">
    <source>
        <dbReference type="EMBL" id="ATY61487.1"/>
    </source>
</evidence>
<evidence type="ECO:0000313" key="2">
    <source>
        <dbReference type="Proteomes" id="UP000323067"/>
    </source>
</evidence>
<dbReference type="Proteomes" id="UP000323067">
    <property type="component" value="Chromosome vii"/>
</dbReference>
<dbReference type="VEuPathDB" id="FungiDB:A9K55_008148"/>